<dbReference type="Pfam" id="PF00669">
    <property type="entry name" value="Flagellin_N"/>
    <property type="match status" value="1"/>
</dbReference>
<keyword evidence="6" id="KW-0282">Flagellum</keyword>
<dbReference type="AlphaFoldDB" id="A0A4V3DYL5"/>
<dbReference type="InterPro" id="IPR001029">
    <property type="entry name" value="Flagellin_N"/>
</dbReference>
<comment type="similarity">
    <text evidence="1 3">Belongs to the bacterial flagellin family.</text>
</comment>
<dbReference type="GO" id="GO:0005576">
    <property type="term" value="C:extracellular region"/>
    <property type="evidence" value="ECO:0007669"/>
    <property type="project" value="UniProtKB-SubCell"/>
</dbReference>
<dbReference type="Proteomes" id="UP000295122">
    <property type="component" value="Unassembled WGS sequence"/>
</dbReference>
<accession>A0A4V3DYL5</accession>
<dbReference type="GO" id="GO:0005198">
    <property type="term" value="F:structural molecule activity"/>
    <property type="evidence" value="ECO:0007669"/>
    <property type="project" value="UniProtKB-UniRule"/>
</dbReference>
<name>A0A4V3DYL5_9HYPH</name>
<dbReference type="Pfam" id="PF00700">
    <property type="entry name" value="Flagellin_C"/>
    <property type="match status" value="1"/>
</dbReference>
<comment type="subcellular location">
    <subcellularLocation>
        <location evidence="3">Secreted</location>
    </subcellularLocation>
    <subcellularLocation>
        <location evidence="3">Bacterial flagellum</location>
    </subcellularLocation>
</comment>
<keyword evidence="6" id="KW-0969">Cilium</keyword>
<dbReference type="InterPro" id="IPR046358">
    <property type="entry name" value="Flagellin_C"/>
</dbReference>
<organism evidence="6 7">
    <name type="scientific">Enterovirga rhinocerotis</name>
    <dbReference type="NCBI Taxonomy" id="1339210"/>
    <lineage>
        <taxon>Bacteria</taxon>
        <taxon>Pseudomonadati</taxon>
        <taxon>Pseudomonadota</taxon>
        <taxon>Alphaproteobacteria</taxon>
        <taxon>Hyphomicrobiales</taxon>
        <taxon>Methylobacteriaceae</taxon>
        <taxon>Enterovirga</taxon>
    </lineage>
</organism>
<keyword evidence="6" id="KW-0966">Cell projection</keyword>
<evidence type="ECO:0000313" key="7">
    <source>
        <dbReference type="Proteomes" id="UP000295122"/>
    </source>
</evidence>
<dbReference type="OrthoDB" id="9808068at2"/>
<gene>
    <name evidence="6" type="ORF">EV668_0403</name>
</gene>
<comment type="function">
    <text evidence="3">Flagellin is the subunit protein which polymerizes to form the filaments of bacterial flagella.</text>
</comment>
<dbReference type="SUPFAM" id="SSF64518">
    <property type="entry name" value="Phase 1 flagellin"/>
    <property type="match status" value="2"/>
</dbReference>
<keyword evidence="7" id="KW-1185">Reference proteome</keyword>
<reference evidence="6 7" key="1">
    <citation type="submission" date="2019-03" db="EMBL/GenBank/DDBJ databases">
        <title>Genomic Encyclopedia of Type Strains, Phase IV (KMG-IV): sequencing the most valuable type-strain genomes for metagenomic binning, comparative biology and taxonomic classification.</title>
        <authorList>
            <person name="Goeker M."/>
        </authorList>
    </citation>
    <scope>NUCLEOTIDE SEQUENCE [LARGE SCALE GENOMIC DNA]</scope>
    <source>
        <strain evidence="6 7">DSM 25903</strain>
    </source>
</reference>
<evidence type="ECO:0000256" key="1">
    <source>
        <dbReference type="ARBA" id="ARBA00005709"/>
    </source>
</evidence>
<feature type="domain" description="Flagellin C-terminal" evidence="5">
    <location>
        <begin position="339"/>
        <end position="422"/>
    </location>
</feature>
<evidence type="ECO:0000259" key="4">
    <source>
        <dbReference type="Pfam" id="PF00669"/>
    </source>
</evidence>
<dbReference type="RefSeq" id="WP_133768175.1">
    <property type="nucleotide sequence ID" value="NZ_SNZR01000011.1"/>
</dbReference>
<evidence type="ECO:0000256" key="3">
    <source>
        <dbReference type="RuleBase" id="RU362073"/>
    </source>
</evidence>
<proteinExistence type="inferred from homology"/>
<dbReference type="EMBL" id="SNZR01000011">
    <property type="protein sequence ID" value="TDR93149.1"/>
    <property type="molecule type" value="Genomic_DNA"/>
</dbReference>
<dbReference type="Gene3D" id="1.20.1330.10">
    <property type="entry name" value="f41 fragment of flagellin, N-terminal domain"/>
    <property type="match status" value="1"/>
</dbReference>
<evidence type="ECO:0000256" key="2">
    <source>
        <dbReference type="ARBA" id="ARBA00023143"/>
    </source>
</evidence>
<comment type="caution">
    <text evidence="6">The sequence shown here is derived from an EMBL/GenBank/DDBJ whole genome shotgun (WGS) entry which is preliminary data.</text>
</comment>
<dbReference type="GO" id="GO:0009288">
    <property type="term" value="C:bacterial-type flagellum"/>
    <property type="evidence" value="ECO:0007669"/>
    <property type="project" value="UniProtKB-SubCell"/>
</dbReference>
<protein>
    <recommendedName>
        <fullName evidence="3">Flagellin</fullName>
    </recommendedName>
</protein>
<evidence type="ECO:0000313" key="6">
    <source>
        <dbReference type="EMBL" id="TDR93149.1"/>
    </source>
</evidence>
<feature type="domain" description="Flagellin N-terminal" evidence="4">
    <location>
        <begin position="14"/>
        <end position="105"/>
    </location>
</feature>
<keyword evidence="2 3" id="KW-0975">Bacterial flagellum</keyword>
<keyword evidence="3" id="KW-0964">Secreted</keyword>
<sequence length="423" mass="43754">MSNIVLSNGVRQNLLSLQDTTRLAEKTQLRLATGKKVNTALDDPVNYFTSATLSNRANLLSGLLDGISNGIQTIQAASSGIDAITKLVQSAQATIRQALNEAAQNRPSRIGATSLGSEGVSINQTPQDVALNKKLEGALAPATTTSSGALGIAANSYVTVQAGNTTYQFQTNANMTVRDLVSEINKSGIATASVDSTGKFSVTGTGSNALSFRVESAIGTNDGTDNLGFAAADVTALGTGVSATANSAIRTGLIDQFNNLRTQMGKLAQDTGYNGTNLLGGNMLKIVFNEKTGAARNTIDIQGFTITADSLGIQSAANATVVGSTNFQNDIDLANADEALTTALNTLRSMASTLGSNLAVVQSRQDFTKSMMTTLKSGADNLVLADSNEEGANLLALQTRQQLSQTALSLAAQADQSVLKLFG</sequence>
<evidence type="ECO:0000259" key="5">
    <source>
        <dbReference type="Pfam" id="PF00700"/>
    </source>
</evidence>